<feature type="signal peptide" evidence="1">
    <location>
        <begin position="1"/>
        <end position="23"/>
    </location>
</feature>
<protein>
    <recommendedName>
        <fullName evidence="4">TonB C-terminal domain-containing protein</fullName>
    </recommendedName>
</protein>
<feature type="chain" id="PRO_5047492511" description="TonB C-terminal domain-containing protein" evidence="1">
    <location>
        <begin position="24"/>
        <end position="162"/>
    </location>
</feature>
<keyword evidence="1" id="KW-0732">Signal</keyword>
<organism evidence="2 3">
    <name type="scientific">Robiginitalea aurantiaca</name>
    <dbReference type="NCBI Taxonomy" id="3056915"/>
    <lineage>
        <taxon>Bacteria</taxon>
        <taxon>Pseudomonadati</taxon>
        <taxon>Bacteroidota</taxon>
        <taxon>Flavobacteriia</taxon>
        <taxon>Flavobacteriales</taxon>
        <taxon>Flavobacteriaceae</taxon>
        <taxon>Robiginitalea</taxon>
    </lineage>
</organism>
<dbReference type="EMBL" id="JAUDUY010000001">
    <property type="protein sequence ID" value="MDM9630347.1"/>
    <property type="molecule type" value="Genomic_DNA"/>
</dbReference>
<accession>A0ABT7WBP8</accession>
<proteinExistence type="predicted"/>
<name>A0ABT7WBP8_9FLAO</name>
<dbReference type="Gene3D" id="3.30.1150.10">
    <property type="match status" value="1"/>
</dbReference>
<evidence type="ECO:0000313" key="2">
    <source>
        <dbReference type="EMBL" id="MDM9630347.1"/>
    </source>
</evidence>
<gene>
    <name evidence="2" type="ORF">QU605_02620</name>
</gene>
<evidence type="ECO:0000313" key="3">
    <source>
        <dbReference type="Proteomes" id="UP001174839"/>
    </source>
</evidence>
<comment type="caution">
    <text evidence="2">The sequence shown here is derived from an EMBL/GenBank/DDBJ whole genome shotgun (WGS) entry which is preliminary data.</text>
</comment>
<evidence type="ECO:0008006" key="4">
    <source>
        <dbReference type="Google" id="ProtNLM"/>
    </source>
</evidence>
<dbReference type="Proteomes" id="UP001174839">
    <property type="component" value="Unassembled WGS sequence"/>
</dbReference>
<keyword evidence="3" id="KW-1185">Reference proteome</keyword>
<dbReference type="RefSeq" id="WP_289723706.1">
    <property type="nucleotide sequence ID" value="NZ_JAUDUY010000001.1"/>
</dbReference>
<sequence>MKSSVGLYSVVLALCLSSCEFFASPETKTRQLVEEELSAIDWNEVDQYPLFAACEETASKPEQQNCFEQNLVMHLAMSLQDFEFQSGQALADTLYVDFMVDHQGRISVVSMDKNPDFSKENPEFERIVSKSLRSLPKLEPAIKRGIPVSARFRIPLVLQTDD</sequence>
<evidence type="ECO:0000256" key="1">
    <source>
        <dbReference type="SAM" id="SignalP"/>
    </source>
</evidence>
<reference evidence="2" key="1">
    <citation type="submission" date="2023-06" db="EMBL/GenBank/DDBJ databases">
        <title>Robiginitalea aurantiacus sp. nov. and Algoriphagus sediminis sp. nov., isolated from coastal sediment.</title>
        <authorList>
            <person name="Zhou Z.Y."/>
            <person name="An J."/>
            <person name="Jia Y.W."/>
            <person name="Du Z.J."/>
        </authorList>
    </citation>
    <scope>NUCLEOTIDE SEQUENCE</scope>
    <source>
        <strain evidence="2">M39</strain>
    </source>
</reference>